<keyword evidence="1" id="KW-1133">Transmembrane helix</keyword>
<protein>
    <submittedName>
        <fullName evidence="2">Uncharacterized protein</fullName>
    </submittedName>
</protein>
<keyword evidence="1" id="KW-0472">Membrane</keyword>
<feature type="transmembrane region" description="Helical" evidence="1">
    <location>
        <begin position="44"/>
        <end position="61"/>
    </location>
</feature>
<keyword evidence="3" id="KW-1185">Reference proteome</keyword>
<keyword evidence="1" id="KW-0812">Transmembrane</keyword>
<feature type="transmembrane region" description="Helical" evidence="1">
    <location>
        <begin position="99"/>
        <end position="116"/>
    </location>
</feature>
<evidence type="ECO:0000256" key="1">
    <source>
        <dbReference type="SAM" id="Phobius"/>
    </source>
</evidence>
<sequence length="131" mass="14823">MPLLIIACLGFFALLLKIISHLLYVESFIIGVGCGLLLIDYTHWHPVYGIIVGVIAFAIMLSVLTTKIGFWILAPAFSLGWSVIAYLMTFENTHQDKTWAVFAAVITFIVSMGFHYEDHINRRERNEMTSI</sequence>
<accession>A0A4Q9UYJ7</accession>
<reference evidence="2 3" key="1">
    <citation type="submission" date="2019-02" db="EMBL/GenBank/DDBJ databases">
        <title>Arcanobacterium bovis sp. nov., isolated from the milk of a cow with mastitis.</title>
        <authorList>
            <person name="Sammra O."/>
            <person name="Foster G."/>
            <person name="Hassan A."/>
            <person name="Alssahen M."/>
            <person name="Laemmler C."/>
            <person name="Borowiak M."/>
            <person name="Malorny B."/>
            <person name="Abdulmawjood A."/>
        </authorList>
    </citation>
    <scope>NUCLEOTIDE SEQUENCE [LARGE SCALE GENOMIC DNA]</scope>
    <source>
        <strain evidence="2 3">C605018/01/1</strain>
    </source>
</reference>
<proteinExistence type="predicted"/>
<evidence type="ECO:0000313" key="2">
    <source>
        <dbReference type="EMBL" id="TBW20718.1"/>
    </source>
</evidence>
<dbReference type="EMBL" id="SJDT01000012">
    <property type="protein sequence ID" value="TBW20718.1"/>
    <property type="molecule type" value="Genomic_DNA"/>
</dbReference>
<comment type="caution">
    <text evidence="2">The sequence shown here is derived from an EMBL/GenBank/DDBJ whole genome shotgun (WGS) entry which is preliminary data.</text>
</comment>
<dbReference type="Proteomes" id="UP000293036">
    <property type="component" value="Unassembled WGS sequence"/>
</dbReference>
<evidence type="ECO:0000313" key="3">
    <source>
        <dbReference type="Proteomes" id="UP000293036"/>
    </source>
</evidence>
<name>A0A4Q9UYJ7_9ACTO</name>
<dbReference type="RefSeq" id="WP_131282525.1">
    <property type="nucleotide sequence ID" value="NZ_JBHSLR010000004.1"/>
</dbReference>
<feature type="transmembrane region" description="Helical" evidence="1">
    <location>
        <begin position="68"/>
        <end position="87"/>
    </location>
</feature>
<organism evidence="2 3">
    <name type="scientific">Arcanobacterium bovis</name>
    <dbReference type="NCBI Taxonomy" id="2529275"/>
    <lineage>
        <taxon>Bacteria</taxon>
        <taxon>Bacillati</taxon>
        <taxon>Actinomycetota</taxon>
        <taxon>Actinomycetes</taxon>
        <taxon>Actinomycetales</taxon>
        <taxon>Actinomycetaceae</taxon>
        <taxon>Arcanobacterium</taxon>
    </lineage>
</organism>
<gene>
    <name evidence="2" type="ORF">EZJ44_08485</name>
</gene>
<dbReference type="AlphaFoldDB" id="A0A4Q9UYJ7"/>